<evidence type="ECO:0000256" key="1">
    <source>
        <dbReference type="ARBA" id="ARBA00010154"/>
    </source>
</evidence>
<reference evidence="5" key="1">
    <citation type="journal article" date="2019" name="Org. Lett.">
        <title>Discovery of Druggability-Improved Analogues by Investigation of the LL-D49194?1 Biosynthetic Pathway.</title>
        <authorList>
            <person name="Dong L."/>
            <person name="Shen Y."/>
            <person name="Hou X.-F."/>
            <person name="Li W.-J."/>
            <person name="Tang G.-L."/>
        </authorList>
    </citation>
    <scope>NUCLEOTIDE SEQUENCE</scope>
    <source>
        <strain evidence="5">NRRL15735</strain>
    </source>
</reference>
<dbReference type="Gene3D" id="2.60.120.10">
    <property type="entry name" value="Jelly Rolls"/>
    <property type="match status" value="1"/>
</dbReference>
<feature type="active site" description="Proton donor" evidence="3">
    <location>
        <position position="132"/>
    </location>
</feature>
<dbReference type="Pfam" id="PF00908">
    <property type="entry name" value="dTDP_sugar_isom"/>
    <property type="match status" value="1"/>
</dbReference>
<evidence type="ECO:0000256" key="4">
    <source>
        <dbReference type="PIRSR" id="PIRSR600888-3"/>
    </source>
</evidence>
<dbReference type="PANTHER" id="PTHR21047:SF2">
    <property type="entry name" value="THYMIDINE DIPHOSPHO-4-KETO-RHAMNOSE 3,5-EPIMERASE"/>
    <property type="match status" value="1"/>
</dbReference>
<feature type="active site" description="Proton acceptor" evidence="3">
    <location>
        <position position="62"/>
    </location>
</feature>
<dbReference type="SUPFAM" id="SSF51182">
    <property type="entry name" value="RmlC-like cupins"/>
    <property type="match status" value="1"/>
</dbReference>
<keyword evidence="2" id="KW-0413">Isomerase</keyword>
<evidence type="ECO:0000256" key="2">
    <source>
        <dbReference type="ARBA" id="ARBA00023235"/>
    </source>
</evidence>
<dbReference type="GO" id="GO:0005829">
    <property type="term" value="C:cytosol"/>
    <property type="evidence" value="ECO:0007669"/>
    <property type="project" value="TreeGrafter"/>
</dbReference>
<dbReference type="InterPro" id="IPR011051">
    <property type="entry name" value="RmlC_Cupin_sf"/>
</dbReference>
<protein>
    <submittedName>
        <fullName evidence="5">dTDP-4-deoxyglucose 3,5-epimerase</fullName>
    </submittedName>
</protein>
<dbReference type="GO" id="GO:0000271">
    <property type="term" value="P:polysaccharide biosynthetic process"/>
    <property type="evidence" value="ECO:0007669"/>
    <property type="project" value="TreeGrafter"/>
</dbReference>
<proteinExistence type="inferred from homology"/>
<dbReference type="AlphaFoldDB" id="A0A516T9K4"/>
<dbReference type="PANTHER" id="PTHR21047">
    <property type="entry name" value="DTDP-6-DEOXY-D-GLUCOSE-3,5 EPIMERASE"/>
    <property type="match status" value="1"/>
</dbReference>
<name>A0A516T9K4_9ACTN</name>
<dbReference type="CDD" id="cd00438">
    <property type="entry name" value="cupin_RmlC"/>
    <property type="match status" value="1"/>
</dbReference>
<organism evidence="5">
    <name type="scientific">Streptomyces vinaceusdrappus</name>
    <dbReference type="NCBI Taxonomy" id="67376"/>
    <lineage>
        <taxon>Bacteria</taxon>
        <taxon>Bacillati</taxon>
        <taxon>Actinomycetota</taxon>
        <taxon>Actinomycetes</taxon>
        <taxon>Kitasatosporales</taxon>
        <taxon>Streptomycetaceae</taxon>
        <taxon>Streptomyces</taxon>
        <taxon>Streptomyces rochei group</taxon>
    </lineage>
</organism>
<sequence length="194" mass="21391">MRIRRLAVEGAFEFTPEVHSDRRGLFVSPLQEEPFLSAVGHPFRVAQTNHSRSAKGVLRGLHFTTAPPGQAKYVHCARGSALDVVVDLRLGSPTFGAWDAVDMDSRAIRAAYFPEGVGHAFLALEEDTIMSYLVSTPYQAELEQAVDPLDPQLALPWPDDLEFIVSERDLAAPSLAEAQAKGMLPRYEDCGKRE</sequence>
<accession>A0A516T9K4</accession>
<dbReference type="InterPro" id="IPR014710">
    <property type="entry name" value="RmlC-like_jellyroll"/>
</dbReference>
<evidence type="ECO:0000256" key="3">
    <source>
        <dbReference type="PIRSR" id="PIRSR600888-1"/>
    </source>
</evidence>
<dbReference type="InterPro" id="IPR000888">
    <property type="entry name" value="RmlC-like"/>
</dbReference>
<dbReference type="EMBL" id="MK501817">
    <property type="protein sequence ID" value="QDQ37864.1"/>
    <property type="molecule type" value="Genomic_DNA"/>
</dbReference>
<evidence type="ECO:0000313" key="5">
    <source>
        <dbReference type="EMBL" id="QDQ37864.1"/>
    </source>
</evidence>
<comment type="similarity">
    <text evidence="1">Belongs to the dTDP-4-dehydrorhamnose 3,5-epimerase family.</text>
</comment>
<dbReference type="GO" id="GO:0019305">
    <property type="term" value="P:dTDP-rhamnose biosynthetic process"/>
    <property type="evidence" value="ECO:0007669"/>
    <property type="project" value="TreeGrafter"/>
</dbReference>
<feature type="site" description="Participates in a stacking interaction with the thymidine ring of dTDP-4-oxo-6-deoxyglucose" evidence="4">
    <location>
        <position position="138"/>
    </location>
</feature>
<dbReference type="GO" id="GO:0008830">
    <property type="term" value="F:dTDP-4-dehydrorhamnose 3,5-epimerase activity"/>
    <property type="evidence" value="ECO:0007669"/>
    <property type="project" value="InterPro"/>
</dbReference>